<dbReference type="InterPro" id="IPR002867">
    <property type="entry name" value="IBR_dom"/>
</dbReference>
<dbReference type="GO" id="GO:0061630">
    <property type="term" value="F:ubiquitin protein ligase activity"/>
    <property type="evidence" value="ECO:0007669"/>
    <property type="project" value="UniProtKB-EC"/>
</dbReference>
<feature type="compositionally biased region" description="Basic and acidic residues" evidence="9">
    <location>
        <begin position="95"/>
        <end position="122"/>
    </location>
</feature>
<evidence type="ECO:0000313" key="11">
    <source>
        <dbReference type="EMBL" id="OAA45532.1"/>
    </source>
</evidence>
<evidence type="ECO:0000256" key="8">
    <source>
        <dbReference type="ARBA" id="ARBA00022833"/>
    </source>
</evidence>
<dbReference type="AlphaFoldDB" id="A0A167FNP0"/>
<dbReference type="EC" id="2.3.2.31" evidence="2"/>
<evidence type="ECO:0000313" key="12">
    <source>
        <dbReference type="Proteomes" id="UP000243498"/>
    </source>
</evidence>
<evidence type="ECO:0000256" key="3">
    <source>
        <dbReference type="ARBA" id="ARBA00022679"/>
    </source>
</evidence>
<comment type="caution">
    <text evidence="11">The sequence shown here is derived from an EMBL/GenBank/DDBJ whole genome shotgun (WGS) entry which is preliminary data.</text>
</comment>
<evidence type="ECO:0000256" key="5">
    <source>
        <dbReference type="ARBA" id="ARBA00022737"/>
    </source>
</evidence>
<dbReference type="PROSITE" id="PS51873">
    <property type="entry name" value="TRIAD"/>
    <property type="match status" value="1"/>
</dbReference>
<accession>A0A167FNP0</accession>
<dbReference type="CDD" id="cd22584">
    <property type="entry name" value="Rcat_RBR_unk"/>
    <property type="match status" value="1"/>
</dbReference>
<reference evidence="11 12" key="1">
    <citation type="journal article" date="2016" name="Genome Biol. Evol.">
        <title>Divergent and convergent evolution of fungal pathogenicity.</title>
        <authorList>
            <person name="Shang Y."/>
            <person name="Xiao G."/>
            <person name="Zheng P."/>
            <person name="Cen K."/>
            <person name="Zhan S."/>
            <person name="Wang C."/>
        </authorList>
    </citation>
    <scope>NUCLEOTIDE SEQUENCE [LARGE SCALE GENOMIC DNA]</scope>
    <source>
        <strain evidence="11 12">RCEF 4871</strain>
    </source>
</reference>
<keyword evidence="5" id="KW-0677">Repeat</keyword>
<keyword evidence="12" id="KW-1185">Reference proteome</keyword>
<keyword evidence="6" id="KW-0863">Zinc-finger</keyword>
<dbReference type="Proteomes" id="UP000243498">
    <property type="component" value="Unassembled WGS sequence"/>
</dbReference>
<dbReference type="CDD" id="cd20335">
    <property type="entry name" value="BRcat_RBR"/>
    <property type="match status" value="1"/>
</dbReference>
<dbReference type="PANTHER" id="PTHR11685">
    <property type="entry name" value="RBR FAMILY RING FINGER AND IBR DOMAIN-CONTAINING"/>
    <property type="match status" value="1"/>
</dbReference>
<dbReference type="GO" id="GO:0016567">
    <property type="term" value="P:protein ubiquitination"/>
    <property type="evidence" value="ECO:0007669"/>
    <property type="project" value="InterPro"/>
</dbReference>
<evidence type="ECO:0000256" key="4">
    <source>
        <dbReference type="ARBA" id="ARBA00022723"/>
    </source>
</evidence>
<dbReference type="InterPro" id="IPR044066">
    <property type="entry name" value="TRIAD_supradom"/>
</dbReference>
<evidence type="ECO:0000256" key="9">
    <source>
        <dbReference type="SAM" id="MobiDB-lite"/>
    </source>
</evidence>
<dbReference type="GO" id="GO:0008270">
    <property type="term" value="F:zinc ion binding"/>
    <property type="evidence" value="ECO:0007669"/>
    <property type="project" value="UniProtKB-KW"/>
</dbReference>
<proteinExistence type="predicted"/>
<organism evidence="11 12">
    <name type="scientific">Metarhizium rileyi (strain RCEF 4871)</name>
    <name type="common">Nomuraea rileyi</name>
    <dbReference type="NCBI Taxonomy" id="1649241"/>
    <lineage>
        <taxon>Eukaryota</taxon>
        <taxon>Fungi</taxon>
        <taxon>Dikarya</taxon>
        <taxon>Ascomycota</taxon>
        <taxon>Pezizomycotina</taxon>
        <taxon>Sordariomycetes</taxon>
        <taxon>Hypocreomycetidae</taxon>
        <taxon>Hypocreales</taxon>
        <taxon>Clavicipitaceae</taxon>
        <taxon>Metarhizium</taxon>
    </lineage>
</organism>
<dbReference type="OMA" id="CCLNQIP"/>
<protein>
    <recommendedName>
        <fullName evidence="2">RBR-type E3 ubiquitin transferase</fullName>
        <ecNumber evidence="2">2.3.2.31</ecNumber>
    </recommendedName>
</protein>
<name>A0A167FNP0_METRR</name>
<evidence type="ECO:0000256" key="2">
    <source>
        <dbReference type="ARBA" id="ARBA00012251"/>
    </source>
</evidence>
<dbReference type="Gene3D" id="1.20.120.1750">
    <property type="match status" value="1"/>
</dbReference>
<sequence length="722" mass="84289">MAVTRRPMPADLVDETFAELDHNLWEKMQVLQAEWRVKENAGPRTTYRMSDIDTGDINWHQYEPPGHLRKAPDFTPSVLLQMLFASVENVQTRIAQEDRQRQLDDERRKSAEEQSHKNDKLPEPYLPIIIPPERLIEPDASPTTILDGAKLAFYNTVSVKLAGKATEVAVVKNPGWRRLAIHKLFHKTPEMGESSAAGGVRETLRKKLEVGLRKIDIAKMDVKTQHSLLALMKSGFIQVAEPSKPEPEIECVSCLDDVLAKNTVKVQCHSYCKVCFVRLITAATQDEQRWPPKCCLNQIPFRVIHRHIPNDLKKKFQERSLEWDLPVGERVYCSQPECGVWIRPKKIRLDKRLGRCERGHMTCTICRGPSHGNGDCPQDYDLNLTNILAEGEGWKRCPRCRALVEHREACQHMTCRCGTQFCYVCGMRWKTCRCTMEQLYALKKAADVCREKRHLKEQSEAEDLTALLARIEEIEREEAARAELEGLDEKEQVKDRIRLAESIRRQEVKSKFQQLRLQLYDLHELQHLILKMKHEDLASILFREATASEKKLAALHEMQGHELLQEMSQHIAWKEDSLEEEYACRVNWEQKTEQMYLEGLQGFWGRQANGEKEIEQAMLRFMGEMDEKHKAWQVRMDEEMKEYKEGLEEERIMKEEIMYSQRQRMKDTHDEQKMELTRRMVAEQKWFREVVCERERLLGALEVAEMEQVADGHFCKDKGRNT</sequence>
<evidence type="ECO:0000256" key="6">
    <source>
        <dbReference type="ARBA" id="ARBA00022771"/>
    </source>
</evidence>
<dbReference type="OrthoDB" id="9977870at2759"/>
<dbReference type="Pfam" id="PF01485">
    <property type="entry name" value="IBR"/>
    <property type="match status" value="2"/>
</dbReference>
<dbReference type="STRING" id="1081105.A0A167FNP0"/>
<dbReference type="SUPFAM" id="SSF57850">
    <property type="entry name" value="RING/U-box"/>
    <property type="match status" value="1"/>
</dbReference>
<dbReference type="InterPro" id="IPR031127">
    <property type="entry name" value="E3_UB_ligase_RBR"/>
</dbReference>
<keyword evidence="3" id="KW-0808">Transferase</keyword>
<evidence type="ECO:0000259" key="10">
    <source>
        <dbReference type="PROSITE" id="PS51873"/>
    </source>
</evidence>
<gene>
    <name evidence="11" type="ORF">NOR_03321</name>
</gene>
<comment type="catalytic activity">
    <reaction evidence="1">
        <text>[E2 ubiquitin-conjugating enzyme]-S-ubiquitinyl-L-cysteine + [acceptor protein]-L-lysine = [E2 ubiquitin-conjugating enzyme]-L-cysteine + [acceptor protein]-N(6)-ubiquitinyl-L-lysine.</text>
        <dbReference type="EC" id="2.3.2.31"/>
    </reaction>
</comment>
<evidence type="ECO:0000256" key="7">
    <source>
        <dbReference type="ARBA" id="ARBA00022786"/>
    </source>
</evidence>
<dbReference type="EMBL" id="AZHC01000008">
    <property type="protein sequence ID" value="OAA45532.1"/>
    <property type="molecule type" value="Genomic_DNA"/>
</dbReference>
<feature type="region of interest" description="Disordered" evidence="9">
    <location>
        <begin position="95"/>
        <end position="124"/>
    </location>
</feature>
<keyword evidence="7" id="KW-0833">Ubl conjugation pathway</keyword>
<dbReference type="SMART" id="SM00647">
    <property type="entry name" value="IBR"/>
    <property type="match status" value="2"/>
</dbReference>
<feature type="domain" description="RING-type" evidence="10">
    <location>
        <begin position="247"/>
        <end position="438"/>
    </location>
</feature>
<keyword evidence="8" id="KW-0862">Zinc</keyword>
<evidence type="ECO:0000256" key="1">
    <source>
        <dbReference type="ARBA" id="ARBA00001798"/>
    </source>
</evidence>
<keyword evidence="4" id="KW-0479">Metal-binding</keyword>